<evidence type="ECO:0000313" key="1">
    <source>
        <dbReference type="EMBL" id="KUJ82221.1"/>
    </source>
</evidence>
<name>A0A0X3U4U7_9RHOB</name>
<protein>
    <submittedName>
        <fullName evidence="1">Uncharacterized protein</fullName>
    </submittedName>
</protein>
<sequence>MVCLCLTLVPAAYAKSPIAEVICEPTSRMHEKLTRHFRAKRTATGVRSPEQVMEVWTSKSGDWTMVMTYATGTSCIVAMGHDWYTHADEDPARG</sequence>
<dbReference type="EMBL" id="LQBP01000001">
    <property type="protein sequence ID" value="KUJ82221.1"/>
    <property type="molecule type" value="Genomic_DNA"/>
</dbReference>
<keyword evidence="2" id="KW-1185">Reference proteome</keyword>
<dbReference type="Proteomes" id="UP000053690">
    <property type="component" value="Unassembled WGS sequence"/>
</dbReference>
<dbReference type="OrthoDB" id="9810895at2"/>
<organism evidence="1 2">
    <name type="scientific">Ruegeria profundi</name>
    <dbReference type="NCBI Taxonomy" id="1685378"/>
    <lineage>
        <taxon>Bacteria</taxon>
        <taxon>Pseudomonadati</taxon>
        <taxon>Pseudomonadota</taxon>
        <taxon>Alphaproteobacteria</taxon>
        <taxon>Rhodobacterales</taxon>
        <taxon>Roseobacteraceae</taxon>
        <taxon>Ruegeria</taxon>
    </lineage>
</organism>
<dbReference type="STRING" id="1685378.AVO44_02845"/>
<reference evidence="2" key="1">
    <citation type="submission" date="2015-12" db="EMBL/GenBank/DDBJ databases">
        <authorList>
            <person name="Zhang G."/>
            <person name="Stingl U."/>
        </authorList>
    </citation>
    <scope>NUCLEOTIDE SEQUENCE [LARGE SCALE GENOMIC DNA]</scope>
    <source>
        <strain evidence="2">ZGT108</strain>
    </source>
</reference>
<evidence type="ECO:0000313" key="2">
    <source>
        <dbReference type="Proteomes" id="UP000053690"/>
    </source>
</evidence>
<proteinExistence type="predicted"/>
<comment type="caution">
    <text evidence="1">The sequence shown here is derived from an EMBL/GenBank/DDBJ whole genome shotgun (WGS) entry which is preliminary data.</text>
</comment>
<dbReference type="AlphaFoldDB" id="A0A0X3U4U7"/>
<accession>A0A0X3U4U7</accession>
<gene>
    <name evidence="1" type="ORF">AVO44_02845</name>
</gene>